<dbReference type="Pfam" id="PF01738">
    <property type="entry name" value="DLH"/>
    <property type="match status" value="1"/>
</dbReference>
<dbReference type="InterPro" id="IPR050300">
    <property type="entry name" value="GDXG_lipolytic_enzyme"/>
</dbReference>
<dbReference type="EMBL" id="BAEN01000076">
    <property type="protein sequence ID" value="GAC16471.1"/>
    <property type="molecule type" value="Genomic_DNA"/>
</dbReference>
<feature type="chain" id="PRO_5003899623" evidence="3">
    <location>
        <begin position="26"/>
        <end position="291"/>
    </location>
</feature>
<keyword evidence="7" id="KW-1185">Reference proteome</keyword>
<feature type="domain" description="Dienelactone hydrolase" evidence="4">
    <location>
        <begin position="205"/>
        <end position="268"/>
    </location>
</feature>
<evidence type="ECO:0000259" key="4">
    <source>
        <dbReference type="Pfam" id="PF01738"/>
    </source>
</evidence>
<evidence type="ECO:0000259" key="5">
    <source>
        <dbReference type="Pfam" id="PF20434"/>
    </source>
</evidence>
<feature type="domain" description="BD-FAE-like" evidence="5">
    <location>
        <begin position="64"/>
        <end position="176"/>
    </location>
</feature>
<dbReference type="InterPro" id="IPR002925">
    <property type="entry name" value="Dienelactn_hydro"/>
</dbReference>
<dbReference type="AlphaFoldDB" id="K6XXT9"/>
<dbReference type="RefSeq" id="WP_008846273.1">
    <property type="nucleotide sequence ID" value="NZ_BAEN01000076.1"/>
</dbReference>
<dbReference type="InterPro" id="IPR029058">
    <property type="entry name" value="AB_hydrolase_fold"/>
</dbReference>
<dbReference type="Pfam" id="PF20434">
    <property type="entry name" value="BD-FAE"/>
    <property type="match status" value="1"/>
</dbReference>
<evidence type="ECO:0000313" key="7">
    <source>
        <dbReference type="Proteomes" id="UP000006334"/>
    </source>
</evidence>
<dbReference type="STRING" id="1127673.GLIP_3860"/>
<comment type="similarity">
    <text evidence="1">Belongs to the 'GDXG' lipolytic enzyme family.</text>
</comment>
<dbReference type="PANTHER" id="PTHR48081">
    <property type="entry name" value="AB HYDROLASE SUPERFAMILY PROTEIN C4A8.06C"/>
    <property type="match status" value="1"/>
</dbReference>
<dbReference type="Proteomes" id="UP000006334">
    <property type="component" value="Unassembled WGS sequence"/>
</dbReference>
<sequence>MLLKKLYKTLTTHSLVLFIGLSAGAAVSQEADKDTSFTRQEIVYKQIDNIKLTLTILTPKTIEEGSSNPAILLFFGGGWNSGSITQFEGQAEHFASQGMISVLADYRVKNRHKTTPFDAVRDAKSAMRYLRKNAEKLNIDPNKIAAGGGSAGGHLAAATTIIEGLNEPDEDVSISTKANALVLYNPVIDNGKGGYGFDRIGDRYQEISPLHNISKGAPPTLIMLGTKDRLIPVATGEAYQQKMQAVGSRCDLILYEGAGHGFFNKNRQGGKYWQPTILQAEQFLRSLGYIK</sequence>
<dbReference type="GO" id="GO:0004806">
    <property type="term" value="F:triacylglycerol lipase activity"/>
    <property type="evidence" value="ECO:0007669"/>
    <property type="project" value="TreeGrafter"/>
</dbReference>
<organism evidence="6 7">
    <name type="scientific">Aliiglaciecola lipolytica E3</name>
    <dbReference type="NCBI Taxonomy" id="1127673"/>
    <lineage>
        <taxon>Bacteria</taxon>
        <taxon>Pseudomonadati</taxon>
        <taxon>Pseudomonadota</taxon>
        <taxon>Gammaproteobacteria</taxon>
        <taxon>Alteromonadales</taxon>
        <taxon>Alteromonadaceae</taxon>
        <taxon>Aliiglaciecola</taxon>
    </lineage>
</organism>
<proteinExistence type="inferred from homology"/>
<keyword evidence="2" id="KW-0378">Hydrolase</keyword>
<accession>K6XXT9</accession>
<feature type="signal peptide" evidence="3">
    <location>
        <begin position="1"/>
        <end position="25"/>
    </location>
</feature>
<dbReference type="PANTHER" id="PTHR48081:SF30">
    <property type="entry name" value="ACETYL-HYDROLASE LIPR-RELATED"/>
    <property type="match status" value="1"/>
</dbReference>
<protein>
    <submittedName>
        <fullName evidence="6">Probable lipase/esterase</fullName>
    </submittedName>
</protein>
<dbReference type="InterPro" id="IPR049492">
    <property type="entry name" value="BD-FAE-like_dom"/>
</dbReference>
<comment type="caution">
    <text evidence="6">The sequence shown here is derived from an EMBL/GenBank/DDBJ whole genome shotgun (WGS) entry which is preliminary data.</text>
</comment>
<keyword evidence="3" id="KW-0732">Signal</keyword>
<dbReference type="SUPFAM" id="SSF53474">
    <property type="entry name" value="alpha/beta-Hydrolases"/>
    <property type="match status" value="1"/>
</dbReference>
<name>K6XXT9_9ALTE</name>
<dbReference type="eggNOG" id="COG0657">
    <property type="taxonomic scope" value="Bacteria"/>
</dbReference>
<evidence type="ECO:0000313" key="6">
    <source>
        <dbReference type="EMBL" id="GAC16471.1"/>
    </source>
</evidence>
<evidence type="ECO:0000256" key="1">
    <source>
        <dbReference type="ARBA" id="ARBA00010515"/>
    </source>
</evidence>
<evidence type="ECO:0000256" key="2">
    <source>
        <dbReference type="ARBA" id="ARBA00022801"/>
    </source>
</evidence>
<gene>
    <name evidence="6" type="ORF">GLIP_3860</name>
</gene>
<evidence type="ECO:0000256" key="3">
    <source>
        <dbReference type="SAM" id="SignalP"/>
    </source>
</evidence>
<dbReference type="OrthoDB" id="5853561at2"/>
<reference evidence="6 7" key="1">
    <citation type="journal article" date="2017" name="Antonie Van Leeuwenhoek">
        <title>Rhizobium rhizosphaerae sp. nov., a novel species isolated from rice rhizosphere.</title>
        <authorList>
            <person name="Zhao J.J."/>
            <person name="Zhang J."/>
            <person name="Zhang R.J."/>
            <person name="Zhang C.W."/>
            <person name="Yin H.Q."/>
            <person name="Zhang X.X."/>
        </authorList>
    </citation>
    <scope>NUCLEOTIDE SEQUENCE [LARGE SCALE GENOMIC DNA]</scope>
    <source>
        <strain evidence="6 7">E3</strain>
    </source>
</reference>
<dbReference type="Gene3D" id="3.40.50.1820">
    <property type="entry name" value="alpha/beta hydrolase"/>
    <property type="match status" value="1"/>
</dbReference>